<gene>
    <name evidence="3" type="ORF">SAMN02745170_03516</name>
</gene>
<proteinExistence type="predicted"/>
<feature type="chain" id="PRO_5012590392" evidence="1">
    <location>
        <begin position="29"/>
        <end position="157"/>
    </location>
</feature>
<dbReference type="Pfam" id="PF11924">
    <property type="entry name" value="IAT_beta"/>
    <property type="match status" value="1"/>
</dbReference>
<organism evidence="3 4">
    <name type="scientific">Propionispora hippei DSM 15287</name>
    <dbReference type="NCBI Taxonomy" id="1123003"/>
    <lineage>
        <taxon>Bacteria</taxon>
        <taxon>Bacillati</taxon>
        <taxon>Bacillota</taxon>
        <taxon>Negativicutes</taxon>
        <taxon>Selenomonadales</taxon>
        <taxon>Sporomusaceae</taxon>
        <taxon>Propionispora</taxon>
    </lineage>
</organism>
<dbReference type="Gene3D" id="2.40.160.160">
    <property type="entry name" value="Inverse autotransporter, beta-domain"/>
    <property type="match status" value="1"/>
</dbReference>
<feature type="non-terminal residue" evidence="3">
    <location>
        <position position="157"/>
    </location>
</feature>
<dbReference type="Proteomes" id="UP000322917">
    <property type="component" value="Unassembled WGS sequence"/>
</dbReference>
<accession>A0A1M6MQR5</accession>
<reference evidence="3 4" key="1">
    <citation type="submission" date="2016-11" db="EMBL/GenBank/DDBJ databases">
        <authorList>
            <person name="Varghese N."/>
            <person name="Submissions S."/>
        </authorList>
    </citation>
    <scope>NUCLEOTIDE SEQUENCE [LARGE SCALE GENOMIC DNA]</scope>
    <source>
        <strain evidence="3 4">DSM 15287</strain>
    </source>
</reference>
<evidence type="ECO:0000256" key="1">
    <source>
        <dbReference type="SAM" id="SignalP"/>
    </source>
</evidence>
<keyword evidence="1" id="KW-0732">Signal</keyword>
<dbReference type="EMBL" id="FQZD01000043">
    <property type="protein sequence ID" value="SHJ85700.1"/>
    <property type="molecule type" value="Genomic_DNA"/>
</dbReference>
<name>A0A1M6MQR5_9FIRM</name>
<evidence type="ECO:0000259" key="2">
    <source>
        <dbReference type="Pfam" id="PF11924"/>
    </source>
</evidence>
<dbReference type="RefSeq" id="WP_188128389.1">
    <property type="nucleotide sequence ID" value="NZ_FQZD01000043.1"/>
</dbReference>
<protein>
    <submittedName>
        <fullName evidence="3">Invasin beta-domain of outer membrane</fullName>
    </submittedName>
</protein>
<dbReference type="AlphaFoldDB" id="A0A1M6MQR5"/>
<sequence length="157" mass="17723">MWRKRNFCKAVGSMVAAVLLVGGAYSQAEEGSGTLPELTLDKSFYYVRSTEQDKSDWLKSSDVSLWFTQDGKPIYSFETIQPFGKVDSKGQLRFWQGRYAYNSESKGTANLGLGWRKLSADKSSIVGINTFYDYAFENNLSRIGLGSEYFHGLGEYR</sequence>
<feature type="domain" description="Inverse autotransporter beta-domain" evidence="2">
    <location>
        <begin position="76"/>
        <end position="150"/>
    </location>
</feature>
<keyword evidence="4" id="KW-1185">Reference proteome</keyword>
<evidence type="ECO:0000313" key="3">
    <source>
        <dbReference type="EMBL" id="SHJ85700.1"/>
    </source>
</evidence>
<feature type="signal peptide" evidence="1">
    <location>
        <begin position="1"/>
        <end position="28"/>
    </location>
</feature>
<dbReference type="InterPro" id="IPR038177">
    <property type="entry name" value="IAT_beta_sf"/>
</dbReference>
<dbReference type="InterPro" id="IPR024519">
    <property type="entry name" value="IAT_beta"/>
</dbReference>
<evidence type="ECO:0000313" key="4">
    <source>
        <dbReference type="Proteomes" id="UP000322917"/>
    </source>
</evidence>